<keyword evidence="1" id="KW-0677">Repeat</keyword>
<organism evidence="5 6">
    <name type="scientific">Cellulomonas fulva</name>
    <dbReference type="NCBI Taxonomy" id="2835530"/>
    <lineage>
        <taxon>Bacteria</taxon>
        <taxon>Bacillati</taxon>
        <taxon>Actinomycetota</taxon>
        <taxon>Actinomycetes</taxon>
        <taxon>Micrococcales</taxon>
        <taxon>Cellulomonadaceae</taxon>
        <taxon>Cellulomonas</taxon>
    </lineage>
</organism>
<proteinExistence type="predicted"/>
<accession>A0ABS5TXW9</accession>
<dbReference type="Pfam" id="PF01436">
    <property type="entry name" value="NHL"/>
    <property type="match status" value="1"/>
</dbReference>
<evidence type="ECO:0000259" key="4">
    <source>
        <dbReference type="Pfam" id="PF16640"/>
    </source>
</evidence>
<dbReference type="PANTHER" id="PTHR24104:SF25">
    <property type="entry name" value="PROTEIN LIN-41"/>
    <property type="match status" value="1"/>
</dbReference>
<dbReference type="InterPro" id="IPR013783">
    <property type="entry name" value="Ig-like_fold"/>
</dbReference>
<sequence>MVQFGRRARGGALVVALALAVVPVAAPRSDAATVGFLRYEGAESFHRAGTLMGAAVAGGERWVVSTPTDTEEYPVGLRYGGYGSAWGTVDGLSITPWDVDLTPTDAIVSDYINSRVVVASREVAHGRPLTTNTLAKPGGFGRPSAVAVASDGRVYVADVVRHSVSVFAADLTFLTEWSDEHQLAFPTGMDAAPDGTVYVTDGSLGVVRRFTAGGRLLATFGSTGTSEQRLRSAQDVAVDADGRAYVVDPERHRVAIYSADGRFQTAFGQADPALPDYLLRPAAVTTDEAGRVYVADAGRGLLLRFQPLVRAWSRPQVSGAPVVGGSLTASPGGWAVTDPYVTYQWLRAGQPVAGATRASYRVGTADVGRTLAVRVTAQRAGTGSGTSVSAAVTVPRLRSSTAVVASASSVPRDGSVVLLVAVSGSSGVVPTGKVTVKDGTTTVRTLSLTAGAHGVVRTSVRLTTRGTHRLTAVYVPSSVYAGSSAAVPVVVR</sequence>
<dbReference type="InterPro" id="IPR011042">
    <property type="entry name" value="6-blade_b-propeller_TolB-like"/>
</dbReference>
<dbReference type="Proteomes" id="UP000722125">
    <property type="component" value="Unassembled WGS sequence"/>
</dbReference>
<feature type="repeat" description="NHL" evidence="2">
    <location>
        <begin position="217"/>
        <end position="260"/>
    </location>
</feature>
<dbReference type="Gene3D" id="2.120.10.30">
    <property type="entry name" value="TolB, C-terminal domain"/>
    <property type="match status" value="1"/>
</dbReference>
<dbReference type="SUPFAM" id="SSF101898">
    <property type="entry name" value="NHL repeat"/>
    <property type="match status" value="1"/>
</dbReference>
<dbReference type="PANTHER" id="PTHR24104">
    <property type="entry name" value="E3 UBIQUITIN-PROTEIN LIGASE NHLRC1-RELATED"/>
    <property type="match status" value="1"/>
</dbReference>
<feature type="repeat" description="NHL" evidence="2">
    <location>
        <begin position="137"/>
        <end position="170"/>
    </location>
</feature>
<dbReference type="InterPro" id="IPR032109">
    <property type="entry name" value="Big_3_5"/>
</dbReference>
<dbReference type="Gene3D" id="2.40.10.500">
    <property type="match status" value="1"/>
</dbReference>
<evidence type="ECO:0000313" key="6">
    <source>
        <dbReference type="Proteomes" id="UP000722125"/>
    </source>
</evidence>
<evidence type="ECO:0000313" key="5">
    <source>
        <dbReference type="EMBL" id="MBT0994001.1"/>
    </source>
</evidence>
<dbReference type="InterPro" id="IPR001258">
    <property type="entry name" value="NHL_repeat"/>
</dbReference>
<dbReference type="CDD" id="cd05819">
    <property type="entry name" value="NHL"/>
    <property type="match status" value="1"/>
</dbReference>
<evidence type="ECO:0000256" key="2">
    <source>
        <dbReference type="PROSITE-ProRule" id="PRU00504"/>
    </source>
</evidence>
<feature type="domain" description="Bacterial Ig-like" evidence="4">
    <location>
        <begin position="405"/>
        <end position="491"/>
    </location>
</feature>
<feature type="signal peptide" evidence="3">
    <location>
        <begin position="1"/>
        <end position="26"/>
    </location>
</feature>
<dbReference type="Gene3D" id="2.60.40.2700">
    <property type="match status" value="1"/>
</dbReference>
<comment type="caution">
    <text evidence="5">The sequence shown here is derived from an EMBL/GenBank/DDBJ whole genome shotgun (WGS) entry which is preliminary data.</text>
</comment>
<dbReference type="EMBL" id="JAHBOH010000001">
    <property type="protein sequence ID" value="MBT0994001.1"/>
    <property type="molecule type" value="Genomic_DNA"/>
</dbReference>
<dbReference type="RefSeq" id="WP_214348450.1">
    <property type="nucleotide sequence ID" value="NZ_JAHBOH010000001.1"/>
</dbReference>
<evidence type="ECO:0000256" key="1">
    <source>
        <dbReference type="ARBA" id="ARBA00022737"/>
    </source>
</evidence>
<dbReference type="InterPro" id="IPR050952">
    <property type="entry name" value="TRIM-NHL_E3_ligases"/>
</dbReference>
<dbReference type="PROSITE" id="PS51125">
    <property type="entry name" value="NHL"/>
    <property type="match status" value="2"/>
</dbReference>
<gene>
    <name evidence="5" type="ORF">KIN34_06840</name>
</gene>
<feature type="chain" id="PRO_5046582382" evidence="3">
    <location>
        <begin position="27"/>
        <end position="492"/>
    </location>
</feature>
<keyword evidence="6" id="KW-1185">Reference proteome</keyword>
<dbReference type="Pfam" id="PF16640">
    <property type="entry name" value="Big_3_5"/>
    <property type="match status" value="1"/>
</dbReference>
<protein>
    <submittedName>
        <fullName evidence="5">NHL repeat-containing protein</fullName>
    </submittedName>
</protein>
<evidence type="ECO:0000256" key="3">
    <source>
        <dbReference type="SAM" id="SignalP"/>
    </source>
</evidence>
<dbReference type="Gene3D" id="2.60.40.10">
    <property type="entry name" value="Immunoglobulins"/>
    <property type="match status" value="1"/>
</dbReference>
<keyword evidence="3" id="KW-0732">Signal</keyword>
<name>A0ABS5TXW9_9CELL</name>
<reference evidence="5 6" key="1">
    <citation type="submission" date="2021-05" db="EMBL/GenBank/DDBJ databases">
        <title>Description of Cellulomonas sp. DKR-3 sp. nov.</title>
        <authorList>
            <person name="Dahal R.H."/>
            <person name="Chaudhary D.K."/>
        </authorList>
    </citation>
    <scope>NUCLEOTIDE SEQUENCE [LARGE SCALE GENOMIC DNA]</scope>
    <source>
        <strain evidence="5 6">DKR-3</strain>
    </source>
</reference>